<organism evidence="2 3">
    <name type="scientific">Candidatus Similichlamydia laticola</name>
    <dbReference type="NCBI Taxonomy" id="2170265"/>
    <lineage>
        <taxon>Bacteria</taxon>
        <taxon>Pseudomonadati</taxon>
        <taxon>Chlamydiota</taxon>
        <taxon>Chlamydiia</taxon>
        <taxon>Parachlamydiales</taxon>
        <taxon>Candidatus Parilichlamydiaceae</taxon>
        <taxon>Candidatus Similichlamydia</taxon>
    </lineage>
</organism>
<accession>A0A369KHE7</accession>
<gene>
    <name evidence="2" type="ORF">HAT2_00664</name>
</gene>
<keyword evidence="1" id="KW-1133">Transmembrane helix</keyword>
<dbReference type="AlphaFoldDB" id="A0A369KHE7"/>
<reference evidence="2 3" key="1">
    <citation type="submission" date="2018-07" db="EMBL/GenBank/DDBJ databases">
        <title>Comparative genomics of the Candidatus Parilichlamydiaceae reveals evidence of convergent evolution and genome reduction in the phylum Chlamydiae.</title>
        <authorList>
            <person name="Taylor-Brown A."/>
            <person name="Polkinghorne A."/>
        </authorList>
    </citation>
    <scope>NUCLEOTIDE SEQUENCE [LARGE SCALE GENOMIC DNA]</scope>
    <source>
        <strain evidence="2 3">Hat2</strain>
    </source>
</reference>
<proteinExistence type="predicted"/>
<feature type="transmembrane region" description="Helical" evidence="1">
    <location>
        <begin position="29"/>
        <end position="51"/>
    </location>
</feature>
<dbReference type="Proteomes" id="UP000253816">
    <property type="component" value="Unassembled WGS sequence"/>
</dbReference>
<keyword evidence="3" id="KW-1185">Reference proteome</keyword>
<dbReference type="EMBL" id="QQBG01000026">
    <property type="protein sequence ID" value="RDB31184.1"/>
    <property type="molecule type" value="Genomic_DNA"/>
</dbReference>
<sequence length="90" mass="9735">MVMACIVSCFSALVGSGITLTRLRGQTHYLLSTLGCMLLFVSIIILGLLYWPAIFIHQDPTAALAVVMFTLSVTACFLAFVLVNPRGNNI</sequence>
<keyword evidence="1" id="KW-0812">Transmembrane</keyword>
<name>A0A369KHE7_9BACT</name>
<comment type="caution">
    <text evidence="2">The sequence shown here is derived from an EMBL/GenBank/DDBJ whole genome shotgun (WGS) entry which is preliminary data.</text>
</comment>
<feature type="transmembrane region" description="Helical" evidence="1">
    <location>
        <begin position="63"/>
        <end position="83"/>
    </location>
</feature>
<evidence type="ECO:0000313" key="3">
    <source>
        <dbReference type="Proteomes" id="UP000253816"/>
    </source>
</evidence>
<keyword evidence="1" id="KW-0472">Membrane</keyword>
<protein>
    <submittedName>
        <fullName evidence="2">Uncharacterized protein</fullName>
    </submittedName>
</protein>
<evidence type="ECO:0000313" key="2">
    <source>
        <dbReference type="EMBL" id="RDB31184.1"/>
    </source>
</evidence>
<evidence type="ECO:0000256" key="1">
    <source>
        <dbReference type="SAM" id="Phobius"/>
    </source>
</evidence>